<dbReference type="PANTHER" id="PTHR33619">
    <property type="entry name" value="POLYSACCHARIDE EXPORT PROTEIN GFCE-RELATED"/>
    <property type="match status" value="1"/>
</dbReference>
<keyword evidence="6" id="KW-0812">Transmembrane</keyword>
<keyword evidence="4" id="KW-1134">Transmembrane beta strand</keyword>
<comment type="similarity">
    <text evidence="2">Belongs to the BexD/CtrA/VexA family.</text>
</comment>
<keyword evidence="12" id="KW-0564">Palmitate</keyword>
<keyword evidence="13" id="KW-0998">Cell outer membrane</keyword>
<proteinExistence type="inferred from homology"/>
<evidence type="ECO:0000256" key="12">
    <source>
        <dbReference type="ARBA" id="ARBA00023139"/>
    </source>
</evidence>
<organism evidence="17 18">
    <name type="scientific">Candidatus Aquitaenariimonas noxiae</name>
    <dbReference type="NCBI Taxonomy" id="1974741"/>
    <lineage>
        <taxon>Bacteria</taxon>
        <taxon>Pseudomonadati</taxon>
        <taxon>Candidatus Omnitrophota</taxon>
        <taxon>Candidatus Aquitaenariimonas</taxon>
    </lineage>
</organism>
<keyword evidence="9" id="KW-0406">Ion transport</keyword>
<dbReference type="GO" id="GO:0046930">
    <property type="term" value="C:pore complex"/>
    <property type="evidence" value="ECO:0007669"/>
    <property type="project" value="UniProtKB-KW"/>
</dbReference>
<accession>A0A2J0KZZ4</accession>
<evidence type="ECO:0000256" key="8">
    <source>
        <dbReference type="ARBA" id="ARBA00023047"/>
    </source>
</evidence>
<reference evidence="17 18" key="1">
    <citation type="submission" date="2017-09" db="EMBL/GenBank/DDBJ databases">
        <title>Depth-based differentiation of microbial function through sediment-hosted aquifers and enrichment of novel symbionts in the deep terrestrial subsurface.</title>
        <authorList>
            <person name="Probst A.J."/>
            <person name="Ladd B."/>
            <person name="Jarett J.K."/>
            <person name="Geller-Mcgrath D.E."/>
            <person name="Sieber C.M."/>
            <person name="Emerson J.B."/>
            <person name="Anantharaman K."/>
            <person name="Thomas B.C."/>
            <person name="Malmstrom R."/>
            <person name="Stieglmeier M."/>
            <person name="Klingl A."/>
            <person name="Woyke T."/>
            <person name="Ryan C.M."/>
            <person name="Banfield J.F."/>
        </authorList>
    </citation>
    <scope>NUCLEOTIDE SEQUENCE [LARGE SCALE GENOMIC DNA]</scope>
    <source>
        <strain evidence="17">CG07_land_8_20_14_0_80_42_15</strain>
    </source>
</reference>
<evidence type="ECO:0000259" key="16">
    <source>
        <dbReference type="Pfam" id="PF22461"/>
    </source>
</evidence>
<feature type="domain" description="SLBB" evidence="16">
    <location>
        <begin position="269"/>
        <end position="350"/>
    </location>
</feature>
<evidence type="ECO:0000256" key="2">
    <source>
        <dbReference type="ARBA" id="ARBA00009450"/>
    </source>
</evidence>
<dbReference type="GO" id="GO:0009279">
    <property type="term" value="C:cell outer membrane"/>
    <property type="evidence" value="ECO:0007669"/>
    <property type="project" value="UniProtKB-SubCell"/>
</dbReference>
<keyword evidence="5" id="KW-0762">Sugar transport</keyword>
<feature type="domain" description="Polysaccharide export protein N-terminal" evidence="15">
    <location>
        <begin position="189"/>
        <end position="261"/>
    </location>
</feature>
<dbReference type="GO" id="GO:0006811">
    <property type="term" value="P:monoatomic ion transport"/>
    <property type="evidence" value="ECO:0007669"/>
    <property type="project" value="UniProtKB-KW"/>
</dbReference>
<dbReference type="Pfam" id="PF02563">
    <property type="entry name" value="Poly_export"/>
    <property type="match status" value="1"/>
</dbReference>
<evidence type="ECO:0000313" key="18">
    <source>
        <dbReference type="Proteomes" id="UP000230052"/>
    </source>
</evidence>
<dbReference type="Gene3D" id="3.30.1950.10">
    <property type="entry name" value="wza like domain"/>
    <property type="match status" value="1"/>
</dbReference>
<sequence>MRKLYYIIAFLFLSFFSSFPTLMAQERIPIIEDIKIDFNKESPEIRISANIAVEYLDYALDKPSRIVIDPLGVVYTNLNEKVFSGDNSVKTVSIIKAKGEIPAELDRSYYPLDFIVIELKNPVSYDILREEKLVVRLGREVLRAAPVSSPESAIQRTEAVELPAVKIADVKKDESVGQEFFDESKFPVGERYRIDRGDQLEISVWQHPDLLRTLVVRPDGFISFPLAGDIKAEGSTTEKLAQEVSLRLSRTLRKPEVSVIITGSASKGIFVLGAVNKPGLYPYETRMTILKAVSLAGSWQNYAYLKNVLVVKRFFNNENAEVIRINLLDIVQNGKLKNDIELQTGDIVYVPKTFIGNLNEFLTALRIGFGTSASFDLNQ</sequence>
<dbReference type="GO" id="GO:0015288">
    <property type="term" value="F:porin activity"/>
    <property type="evidence" value="ECO:0007669"/>
    <property type="project" value="UniProtKB-KW"/>
</dbReference>
<evidence type="ECO:0000256" key="13">
    <source>
        <dbReference type="ARBA" id="ARBA00023237"/>
    </source>
</evidence>
<protein>
    <submittedName>
        <fullName evidence="17">Uncharacterized protein</fullName>
    </submittedName>
</protein>
<keyword evidence="14" id="KW-0449">Lipoprotein</keyword>
<comment type="subcellular location">
    <subcellularLocation>
        <location evidence="1">Cell outer membrane</location>
        <topology evidence="1">Multi-pass membrane protein</topology>
    </subcellularLocation>
</comment>
<dbReference type="InterPro" id="IPR003715">
    <property type="entry name" value="Poly_export_N"/>
</dbReference>
<dbReference type="InterPro" id="IPR049712">
    <property type="entry name" value="Poly_export"/>
</dbReference>
<evidence type="ECO:0000256" key="1">
    <source>
        <dbReference type="ARBA" id="ARBA00004571"/>
    </source>
</evidence>
<dbReference type="Gene3D" id="3.10.560.10">
    <property type="entry name" value="Outer membrane lipoprotein wza domain like"/>
    <property type="match status" value="1"/>
</dbReference>
<dbReference type="AlphaFoldDB" id="A0A2J0KZZ4"/>
<evidence type="ECO:0000313" key="17">
    <source>
        <dbReference type="EMBL" id="PIU41990.1"/>
    </source>
</evidence>
<evidence type="ECO:0000256" key="5">
    <source>
        <dbReference type="ARBA" id="ARBA00022597"/>
    </source>
</evidence>
<evidence type="ECO:0000256" key="14">
    <source>
        <dbReference type="ARBA" id="ARBA00023288"/>
    </source>
</evidence>
<name>A0A2J0KZZ4_9BACT</name>
<dbReference type="Pfam" id="PF22461">
    <property type="entry name" value="SLBB_2"/>
    <property type="match status" value="1"/>
</dbReference>
<evidence type="ECO:0000256" key="7">
    <source>
        <dbReference type="ARBA" id="ARBA00022729"/>
    </source>
</evidence>
<dbReference type="Gene3D" id="2.60.40.3500">
    <property type="match status" value="1"/>
</dbReference>
<dbReference type="Proteomes" id="UP000230052">
    <property type="component" value="Unassembled WGS sequence"/>
</dbReference>
<evidence type="ECO:0000256" key="11">
    <source>
        <dbReference type="ARBA" id="ARBA00023136"/>
    </source>
</evidence>
<evidence type="ECO:0000256" key="3">
    <source>
        <dbReference type="ARBA" id="ARBA00022448"/>
    </source>
</evidence>
<dbReference type="EMBL" id="PEWV01000025">
    <property type="protein sequence ID" value="PIU41990.1"/>
    <property type="molecule type" value="Genomic_DNA"/>
</dbReference>
<comment type="caution">
    <text evidence="17">The sequence shown here is derived from an EMBL/GenBank/DDBJ whole genome shotgun (WGS) entry which is preliminary data.</text>
</comment>
<dbReference type="GO" id="GO:0015159">
    <property type="term" value="F:polysaccharide transmembrane transporter activity"/>
    <property type="evidence" value="ECO:0007669"/>
    <property type="project" value="InterPro"/>
</dbReference>
<keyword evidence="11" id="KW-0472">Membrane</keyword>
<evidence type="ECO:0000256" key="9">
    <source>
        <dbReference type="ARBA" id="ARBA00023065"/>
    </source>
</evidence>
<keyword evidence="7" id="KW-0732">Signal</keyword>
<keyword evidence="8" id="KW-0625">Polysaccharide transport</keyword>
<keyword evidence="10" id="KW-0626">Porin</keyword>
<evidence type="ECO:0000256" key="6">
    <source>
        <dbReference type="ARBA" id="ARBA00022692"/>
    </source>
</evidence>
<evidence type="ECO:0000256" key="4">
    <source>
        <dbReference type="ARBA" id="ARBA00022452"/>
    </source>
</evidence>
<dbReference type="PANTHER" id="PTHR33619:SF3">
    <property type="entry name" value="POLYSACCHARIDE EXPORT PROTEIN GFCE-RELATED"/>
    <property type="match status" value="1"/>
</dbReference>
<keyword evidence="3" id="KW-0813">Transport</keyword>
<evidence type="ECO:0000256" key="10">
    <source>
        <dbReference type="ARBA" id="ARBA00023114"/>
    </source>
</evidence>
<dbReference type="InterPro" id="IPR054765">
    <property type="entry name" value="SLBB_dom"/>
</dbReference>
<evidence type="ECO:0000259" key="15">
    <source>
        <dbReference type="Pfam" id="PF02563"/>
    </source>
</evidence>
<gene>
    <name evidence="17" type="ORF">COS99_02650</name>
</gene>